<keyword evidence="2 5" id="KW-0812">Transmembrane</keyword>
<feature type="transmembrane region" description="Helical" evidence="5">
    <location>
        <begin position="129"/>
        <end position="147"/>
    </location>
</feature>
<feature type="transmembrane region" description="Helical" evidence="5">
    <location>
        <begin position="176"/>
        <end position="198"/>
    </location>
</feature>
<protein>
    <submittedName>
        <fullName evidence="7">Calcium/sodium antiporter</fullName>
    </submittedName>
</protein>
<feature type="transmembrane region" description="Helical" evidence="5">
    <location>
        <begin position="274"/>
        <end position="291"/>
    </location>
</feature>
<dbReference type="PANTHER" id="PTHR10846:SF8">
    <property type="entry name" value="INNER MEMBRANE PROTEIN YRBG"/>
    <property type="match status" value="1"/>
</dbReference>
<evidence type="ECO:0000313" key="7">
    <source>
        <dbReference type="EMBL" id="HFG19373.1"/>
    </source>
</evidence>
<feature type="transmembrane region" description="Helical" evidence="5">
    <location>
        <begin position="70"/>
        <end position="94"/>
    </location>
</feature>
<dbReference type="GO" id="GO:0005262">
    <property type="term" value="F:calcium channel activity"/>
    <property type="evidence" value="ECO:0007669"/>
    <property type="project" value="TreeGrafter"/>
</dbReference>
<feature type="transmembrane region" description="Helical" evidence="5">
    <location>
        <begin position="240"/>
        <end position="262"/>
    </location>
</feature>
<dbReference type="InterPro" id="IPR004837">
    <property type="entry name" value="NaCa_Exmemb"/>
</dbReference>
<dbReference type="InterPro" id="IPR044880">
    <property type="entry name" value="NCX_ion-bd_dom_sf"/>
</dbReference>
<dbReference type="Pfam" id="PF01699">
    <property type="entry name" value="Na_Ca_ex"/>
    <property type="match status" value="2"/>
</dbReference>
<dbReference type="GO" id="GO:0005886">
    <property type="term" value="C:plasma membrane"/>
    <property type="evidence" value="ECO:0007669"/>
    <property type="project" value="TreeGrafter"/>
</dbReference>
<feature type="domain" description="Sodium/calcium exchanger membrane region" evidence="6">
    <location>
        <begin position="176"/>
        <end position="316"/>
    </location>
</feature>
<keyword evidence="4 5" id="KW-0472">Membrane</keyword>
<keyword evidence="3 5" id="KW-1133">Transmembrane helix</keyword>
<dbReference type="NCBIfam" id="TIGR00367">
    <property type="entry name" value="calcium/sodium antiporter"/>
    <property type="match status" value="1"/>
</dbReference>
<proteinExistence type="predicted"/>
<comment type="caution">
    <text evidence="7">The sequence shown here is derived from an EMBL/GenBank/DDBJ whole genome shotgun (WGS) entry which is preliminary data.</text>
</comment>
<organism evidence="7">
    <name type="scientific">Meiothermus ruber</name>
    <dbReference type="NCBI Taxonomy" id="277"/>
    <lineage>
        <taxon>Bacteria</taxon>
        <taxon>Thermotogati</taxon>
        <taxon>Deinococcota</taxon>
        <taxon>Deinococci</taxon>
        <taxon>Thermales</taxon>
        <taxon>Thermaceae</taxon>
        <taxon>Meiothermus</taxon>
    </lineage>
</organism>
<feature type="transmembrane region" description="Helical" evidence="5">
    <location>
        <begin position="106"/>
        <end position="123"/>
    </location>
</feature>
<dbReference type="InterPro" id="IPR004481">
    <property type="entry name" value="K/Na/Ca-exchanger"/>
</dbReference>
<comment type="subcellular location">
    <subcellularLocation>
        <location evidence="1">Membrane</location>
        <topology evidence="1">Multi-pass membrane protein</topology>
    </subcellularLocation>
</comment>
<evidence type="ECO:0000256" key="5">
    <source>
        <dbReference type="SAM" id="Phobius"/>
    </source>
</evidence>
<feature type="transmembrane region" description="Helical" evidence="5">
    <location>
        <begin position="303"/>
        <end position="320"/>
    </location>
</feature>
<dbReference type="GO" id="GO:0008273">
    <property type="term" value="F:calcium, potassium:sodium antiporter activity"/>
    <property type="evidence" value="ECO:0007669"/>
    <property type="project" value="TreeGrafter"/>
</dbReference>
<evidence type="ECO:0000256" key="2">
    <source>
        <dbReference type="ARBA" id="ARBA00022692"/>
    </source>
</evidence>
<dbReference type="PANTHER" id="PTHR10846">
    <property type="entry name" value="SODIUM/POTASSIUM/CALCIUM EXCHANGER"/>
    <property type="match status" value="1"/>
</dbReference>
<sequence length="325" mass="34515">MEFVLNLLLIASGIVLLYFGGEALVKNAVVLARSWGISTMVVGLTVVAFGTSSPELAASLAAALTGSPAIAIGNVVGSNILNILLILGVTALLAPIRAQAQFIKREVPIMIGAALLLFVFLYFDQQITRWEGLFSMALLGLYIWFLYRSSISESADVLEEFDQEYGQPAKTGWQTYVGLVLGLALLGVGARLLTIGAVELARAFGVPELIIGLTIVALGTSLPEVAASITAALRREPDIALGNIVGSNVFNILGILGLTALVQPVGLPWEGIQRDMWVMLLASVLLWPFLATGSRLGRREGGVFLGLYVAYVVLLVQSTAQRSMG</sequence>
<evidence type="ECO:0000259" key="6">
    <source>
        <dbReference type="Pfam" id="PF01699"/>
    </source>
</evidence>
<dbReference type="RefSeq" id="WP_409654832.1">
    <property type="nucleotide sequence ID" value="NZ_JBKBUW010000007.1"/>
</dbReference>
<accession>A0A7C3DS38</accession>
<feature type="domain" description="Sodium/calcium exchanger membrane region" evidence="6">
    <location>
        <begin position="7"/>
        <end position="147"/>
    </location>
</feature>
<evidence type="ECO:0000256" key="3">
    <source>
        <dbReference type="ARBA" id="ARBA00022989"/>
    </source>
</evidence>
<name>A0A7C3DS38_MEIRU</name>
<dbReference type="EMBL" id="DSWI01000008">
    <property type="protein sequence ID" value="HFG19373.1"/>
    <property type="molecule type" value="Genomic_DNA"/>
</dbReference>
<feature type="transmembrane region" description="Helical" evidence="5">
    <location>
        <begin position="32"/>
        <end position="50"/>
    </location>
</feature>
<evidence type="ECO:0000256" key="1">
    <source>
        <dbReference type="ARBA" id="ARBA00004141"/>
    </source>
</evidence>
<feature type="transmembrane region" description="Helical" evidence="5">
    <location>
        <begin position="6"/>
        <end position="25"/>
    </location>
</feature>
<reference evidence="7" key="1">
    <citation type="journal article" date="2020" name="mSystems">
        <title>Genome- and Community-Level Interaction Insights into Carbon Utilization and Element Cycling Functions of Hydrothermarchaeota in Hydrothermal Sediment.</title>
        <authorList>
            <person name="Zhou Z."/>
            <person name="Liu Y."/>
            <person name="Xu W."/>
            <person name="Pan J."/>
            <person name="Luo Z.H."/>
            <person name="Li M."/>
        </authorList>
    </citation>
    <scope>NUCLEOTIDE SEQUENCE [LARGE SCALE GENOMIC DNA]</scope>
    <source>
        <strain evidence="7">SpSt-524</strain>
    </source>
</reference>
<dbReference type="Gene3D" id="6.10.280.80">
    <property type="entry name" value="NCX, peripheral helical region"/>
    <property type="match status" value="1"/>
</dbReference>
<gene>
    <name evidence="7" type="ORF">ENS82_01465</name>
</gene>
<feature type="transmembrane region" description="Helical" evidence="5">
    <location>
        <begin position="210"/>
        <end position="233"/>
    </location>
</feature>
<dbReference type="AlphaFoldDB" id="A0A7C3DS38"/>
<dbReference type="Gene3D" id="1.20.1420.30">
    <property type="entry name" value="NCX, central ion-binding region"/>
    <property type="match status" value="1"/>
</dbReference>
<evidence type="ECO:0000256" key="4">
    <source>
        <dbReference type="ARBA" id="ARBA00023136"/>
    </source>
</evidence>
<dbReference type="GO" id="GO:0006874">
    <property type="term" value="P:intracellular calcium ion homeostasis"/>
    <property type="evidence" value="ECO:0007669"/>
    <property type="project" value="TreeGrafter"/>
</dbReference>